<accession>W9QFU2</accession>
<dbReference type="EMBL" id="KE343571">
    <property type="protein sequence ID" value="EXB36076.1"/>
    <property type="molecule type" value="Genomic_DNA"/>
</dbReference>
<dbReference type="PANTHER" id="PTHR34947">
    <property type="entry name" value="TRANSMEMBRANE PROTEIN"/>
    <property type="match status" value="1"/>
</dbReference>
<feature type="compositionally biased region" description="Acidic residues" evidence="1">
    <location>
        <begin position="211"/>
        <end position="228"/>
    </location>
</feature>
<name>W9QFU2_9ROSA</name>
<reference evidence="4" key="1">
    <citation type="submission" date="2013-01" db="EMBL/GenBank/DDBJ databases">
        <title>Draft Genome Sequence of a Mulberry Tree, Morus notabilis C.K. Schneid.</title>
        <authorList>
            <person name="He N."/>
            <person name="Zhao S."/>
        </authorList>
    </citation>
    <scope>NUCLEOTIDE SEQUENCE</scope>
</reference>
<keyword evidence="2" id="KW-0472">Membrane</keyword>
<sequence>MEKTVHQNLHVFKQFTDSLSLKLVSQLLLSVSVFTLFFSHSTFLSFLHSLNFCFSTFPYKLFTHTIDKNCIFLVCNGLLVFLAKYSSLVGLVSLSGDQGESHSNDIVDGFRSDQSMSPKKELKFSEKEANVPESIGSAENVALEEGNEEECYFTNQGETEVETEKAIIGSKEREQRSGIMDSKEGETPLVNVAEKGEEDNCSTDRFLADQGLEEEEDEDDDDQEDEVENGMLSTEELNKKFDEFIRRMKD</sequence>
<dbReference type="AlphaFoldDB" id="W9QFU2"/>
<feature type="transmembrane region" description="Helical" evidence="2">
    <location>
        <begin position="27"/>
        <end position="50"/>
    </location>
</feature>
<keyword evidence="2" id="KW-1133">Transmembrane helix</keyword>
<feature type="compositionally biased region" description="Basic and acidic residues" evidence="1">
    <location>
        <begin position="162"/>
        <end position="186"/>
    </location>
</feature>
<feature type="region of interest" description="Disordered" evidence="1">
    <location>
        <begin position="156"/>
        <end position="241"/>
    </location>
</feature>
<feature type="transmembrane region" description="Helical" evidence="2">
    <location>
        <begin position="71"/>
        <end position="94"/>
    </location>
</feature>
<evidence type="ECO:0000313" key="3">
    <source>
        <dbReference type="EMBL" id="EXB36076.1"/>
    </source>
</evidence>
<protein>
    <submittedName>
        <fullName evidence="3">Uncharacterized protein</fullName>
    </submittedName>
</protein>
<evidence type="ECO:0000256" key="1">
    <source>
        <dbReference type="SAM" id="MobiDB-lite"/>
    </source>
</evidence>
<dbReference type="eggNOG" id="ENOG502S1PA">
    <property type="taxonomic scope" value="Eukaryota"/>
</dbReference>
<gene>
    <name evidence="3" type="ORF">L484_018234</name>
</gene>
<proteinExistence type="predicted"/>
<dbReference type="Proteomes" id="UP000030645">
    <property type="component" value="Unassembled WGS sequence"/>
</dbReference>
<keyword evidence="2" id="KW-0812">Transmembrane</keyword>
<dbReference type="OrthoDB" id="1727102at2759"/>
<evidence type="ECO:0000256" key="2">
    <source>
        <dbReference type="SAM" id="Phobius"/>
    </source>
</evidence>
<dbReference type="PANTHER" id="PTHR34947:SF2">
    <property type="entry name" value="TRANSMEMBRANE PROTEIN"/>
    <property type="match status" value="1"/>
</dbReference>
<organism evidence="3 4">
    <name type="scientific">Morus notabilis</name>
    <dbReference type="NCBI Taxonomy" id="981085"/>
    <lineage>
        <taxon>Eukaryota</taxon>
        <taxon>Viridiplantae</taxon>
        <taxon>Streptophyta</taxon>
        <taxon>Embryophyta</taxon>
        <taxon>Tracheophyta</taxon>
        <taxon>Spermatophyta</taxon>
        <taxon>Magnoliopsida</taxon>
        <taxon>eudicotyledons</taxon>
        <taxon>Gunneridae</taxon>
        <taxon>Pentapetalae</taxon>
        <taxon>rosids</taxon>
        <taxon>fabids</taxon>
        <taxon>Rosales</taxon>
        <taxon>Moraceae</taxon>
        <taxon>Moreae</taxon>
        <taxon>Morus</taxon>
    </lineage>
</organism>
<evidence type="ECO:0000313" key="4">
    <source>
        <dbReference type="Proteomes" id="UP000030645"/>
    </source>
</evidence>
<keyword evidence="4" id="KW-1185">Reference proteome</keyword>
<dbReference type="KEGG" id="mnt:21401209"/>